<proteinExistence type="predicted"/>
<evidence type="ECO:0000313" key="2">
    <source>
        <dbReference type="Proteomes" id="UP000253958"/>
    </source>
</evidence>
<dbReference type="RefSeq" id="WP_114918998.1">
    <property type="nucleotide sequence ID" value="NZ_CP031263.1"/>
</dbReference>
<name>A0A6N3JY91_9ACTN</name>
<sequence length="89" mass="9570">MSAPAAVVEVIVLTHLQESLRTATDADIAAIALHWAALHGHVADTARHLIDEEREYRAALAHDLEAAHTALVASMCPSTYWTATNGSNR</sequence>
<evidence type="ECO:0000313" key="1">
    <source>
        <dbReference type="EMBL" id="AXH89444.1"/>
    </source>
</evidence>
<dbReference type="Proteomes" id="UP000253958">
    <property type="component" value="Chromosome"/>
</dbReference>
<protein>
    <submittedName>
        <fullName evidence="1">Uncharacterized protein</fullName>
    </submittedName>
</protein>
<reference evidence="1 2" key="1">
    <citation type="submission" date="2018-07" db="EMBL/GenBank/DDBJ databases">
        <authorList>
            <person name="Ye Y."/>
        </authorList>
    </citation>
    <scope>NUCLEOTIDE SEQUENCE [LARGE SCALE GENOMIC DNA]</scope>
    <source>
        <strain evidence="2">H14(2018)</strain>
    </source>
</reference>
<dbReference type="EMBL" id="CP031263">
    <property type="protein sequence ID" value="AXH89444.1"/>
    <property type="molecule type" value="Genomic_DNA"/>
</dbReference>
<gene>
    <name evidence="1" type="ORF">DVH21_05545</name>
</gene>
<dbReference type="AlphaFoldDB" id="A0A6N3JY91"/>
<accession>A0A6N3JY91</accession>
<organism evidence="1 2">
    <name type="scientific">Micromonospora aurantiaca</name>
    <name type="common">nom. illeg.</name>
    <dbReference type="NCBI Taxonomy" id="47850"/>
    <lineage>
        <taxon>Bacteria</taxon>
        <taxon>Bacillati</taxon>
        <taxon>Actinomycetota</taxon>
        <taxon>Actinomycetes</taxon>
        <taxon>Micromonosporales</taxon>
        <taxon>Micromonosporaceae</taxon>
        <taxon>Micromonospora</taxon>
    </lineage>
</organism>
<reference evidence="1 2" key="2">
    <citation type="submission" date="2018-08" db="EMBL/GenBank/DDBJ databases">
        <title>Streptomyces kandeliansis sp. nov., an endophytic bacterium isolated from mangrove plant.</title>
        <authorList>
            <person name="Wang R."/>
        </authorList>
    </citation>
    <scope>NUCLEOTIDE SEQUENCE [LARGE SCALE GENOMIC DNA]</scope>
    <source>
        <strain evidence="2">H14(2018)</strain>
    </source>
</reference>